<keyword evidence="2" id="KW-1185">Reference proteome</keyword>
<sequence length="72" mass="8256">MNALRLIERPKDRELKISLPESFNDDLVEVIVIPLANSKVQKPHSRLKIAQHYLSQSKNSSFDSGNFDAYDQ</sequence>
<protein>
    <submittedName>
        <fullName evidence="1">Uncharacterized protein</fullName>
    </submittedName>
</protein>
<organism evidence="1 2">
    <name type="scientific">Dyadobacter luticola</name>
    <dbReference type="NCBI Taxonomy" id="1979387"/>
    <lineage>
        <taxon>Bacteria</taxon>
        <taxon>Pseudomonadati</taxon>
        <taxon>Bacteroidota</taxon>
        <taxon>Cytophagia</taxon>
        <taxon>Cytophagales</taxon>
        <taxon>Spirosomataceae</taxon>
        <taxon>Dyadobacter</taxon>
    </lineage>
</organism>
<evidence type="ECO:0000313" key="1">
    <source>
        <dbReference type="EMBL" id="TLU97875.1"/>
    </source>
</evidence>
<dbReference type="OrthoDB" id="964294at2"/>
<comment type="caution">
    <text evidence="1">The sequence shown here is derived from an EMBL/GenBank/DDBJ whole genome shotgun (WGS) entry which is preliminary data.</text>
</comment>
<dbReference type="Proteomes" id="UP000306402">
    <property type="component" value="Unassembled WGS sequence"/>
</dbReference>
<evidence type="ECO:0000313" key="2">
    <source>
        <dbReference type="Proteomes" id="UP000306402"/>
    </source>
</evidence>
<name>A0A5R9KNM4_9BACT</name>
<dbReference type="EMBL" id="VCEJ01000008">
    <property type="protein sequence ID" value="TLU97875.1"/>
    <property type="molecule type" value="Genomic_DNA"/>
</dbReference>
<reference evidence="1 2" key="1">
    <citation type="submission" date="2019-05" db="EMBL/GenBank/DDBJ databases">
        <authorList>
            <person name="Qu J.-H."/>
        </authorList>
    </citation>
    <scope>NUCLEOTIDE SEQUENCE [LARGE SCALE GENOMIC DNA]</scope>
    <source>
        <strain evidence="1 2">T17</strain>
    </source>
</reference>
<gene>
    <name evidence="1" type="ORF">FEN17_24070</name>
</gene>
<dbReference type="RefSeq" id="WP_138367975.1">
    <property type="nucleotide sequence ID" value="NZ_VCEJ01000008.1"/>
</dbReference>
<proteinExistence type="predicted"/>
<accession>A0A5R9KNM4</accession>
<dbReference type="AlphaFoldDB" id="A0A5R9KNM4"/>